<evidence type="ECO:0000256" key="2">
    <source>
        <dbReference type="ARBA" id="ARBA00022448"/>
    </source>
</evidence>
<dbReference type="Proteomes" id="UP000284057">
    <property type="component" value="Unassembled WGS sequence"/>
</dbReference>
<comment type="caution">
    <text evidence="9">The sequence shown here is derived from an EMBL/GenBank/DDBJ whole genome shotgun (WGS) entry which is preliminary data.</text>
</comment>
<comment type="subcellular location">
    <subcellularLocation>
        <location evidence="1">Membrane</location>
        <topology evidence="1">Multi-pass membrane protein</topology>
    </subcellularLocation>
</comment>
<dbReference type="PRINTS" id="PR00783">
    <property type="entry name" value="MINTRINSICP"/>
</dbReference>
<dbReference type="PANTHER" id="PTHR19139">
    <property type="entry name" value="AQUAPORIN TRANSPORTER"/>
    <property type="match status" value="1"/>
</dbReference>
<organism evidence="9 10">
    <name type="scientific">Jiangella rhizosphaerae</name>
    <dbReference type="NCBI Taxonomy" id="2293569"/>
    <lineage>
        <taxon>Bacteria</taxon>
        <taxon>Bacillati</taxon>
        <taxon>Actinomycetota</taxon>
        <taxon>Actinomycetes</taxon>
        <taxon>Jiangellales</taxon>
        <taxon>Jiangellaceae</taxon>
        <taxon>Jiangella</taxon>
    </lineage>
</organism>
<dbReference type="PROSITE" id="PS00221">
    <property type="entry name" value="MIP"/>
    <property type="match status" value="1"/>
</dbReference>
<keyword evidence="5 8" id="KW-0472">Membrane</keyword>
<dbReference type="OrthoDB" id="9807293at2"/>
<keyword evidence="4 8" id="KW-1133">Transmembrane helix</keyword>
<dbReference type="Pfam" id="PF00230">
    <property type="entry name" value="MIP"/>
    <property type="match status" value="1"/>
</dbReference>
<evidence type="ECO:0000256" key="1">
    <source>
        <dbReference type="ARBA" id="ARBA00004141"/>
    </source>
</evidence>
<dbReference type="SUPFAM" id="SSF81338">
    <property type="entry name" value="Aquaporin-like"/>
    <property type="match status" value="1"/>
</dbReference>
<feature type="transmembrane region" description="Helical" evidence="8">
    <location>
        <begin position="12"/>
        <end position="33"/>
    </location>
</feature>
<feature type="region of interest" description="Disordered" evidence="7">
    <location>
        <begin position="222"/>
        <end position="241"/>
    </location>
</feature>
<feature type="transmembrane region" description="Helical" evidence="8">
    <location>
        <begin position="149"/>
        <end position="171"/>
    </location>
</feature>
<dbReference type="InterPro" id="IPR000425">
    <property type="entry name" value="MIP"/>
</dbReference>
<keyword evidence="10" id="KW-1185">Reference proteome</keyword>
<gene>
    <name evidence="9" type="ORF">DY240_16485</name>
</gene>
<feature type="transmembrane region" description="Helical" evidence="8">
    <location>
        <begin position="74"/>
        <end position="98"/>
    </location>
</feature>
<keyword evidence="2 6" id="KW-0813">Transport</keyword>
<feature type="transmembrane region" description="Helical" evidence="8">
    <location>
        <begin position="39"/>
        <end position="67"/>
    </location>
</feature>
<dbReference type="GO" id="GO:0005886">
    <property type="term" value="C:plasma membrane"/>
    <property type="evidence" value="ECO:0007669"/>
    <property type="project" value="TreeGrafter"/>
</dbReference>
<dbReference type="RefSeq" id="WP_119660940.1">
    <property type="nucleotide sequence ID" value="NZ_QUAL01000157.1"/>
</dbReference>
<comment type="similarity">
    <text evidence="6">Belongs to the MIP/aquaporin (TC 1.A.8) family.</text>
</comment>
<evidence type="ECO:0000256" key="8">
    <source>
        <dbReference type="SAM" id="Phobius"/>
    </source>
</evidence>
<protein>
    <submittedName>
        <fullName evidence="9">Aquaporin</fullName>
    </submittedName>
</protein>
<name>A0A418KP42_9ACTN</name>
<dbReference type="InterPro" id="IPR034294">
    <property type="entry name" value="Aquaporin_transptr"/>
</dbReference>
<evidence type="ECO:0000256" key="7">
    <source>
        <dbReference type="SAM" id="MobiDB-lite"/>
    </source>
</evidence>
<dbReference type="GO" id="GO:0015250">
    <property type="term" value="F:water channel activity"/>
    <property type="evidence" value="ECO:0007669"/>
    <property type="project" value="TreeGrafter"/>
</dbReference>
<evidence type="ECO:0000256" key="6">
    <source>
        <dbReference type="RuleBase" id="RU000477"/>
    </source>
</evidence>
<dbReference type="AlphaFoldDB" id="A0A418KP42"/>
<dbReference type="EMBL" id="QUAL01000157">
    <property type="protein sequence ID" value="RIQ20881.1"/>
    <property type="molecule type" value="Genomic_DNA"/>
</dbReference>
<dbReference type="Gene3D" id="1.20.1080.10">
    <property type="entry name" value="Glycerol uptake facilitator protein"/>
    <property type="match status" value="1"/>
</dbReference>
<accession>A0A418KP42</accession>
<proteinExistence type="inferred from homology"/>
<reference evidence="9 10" key="1">
    <citation type="submission" date="2018-09" db="EMBL/GenBank/DDBJ databases">
        <title>Isolation, diversity and antifungal activity of actinobacteria from wheat.</title>
        <authorList>
            <person name="Han C."/>
        </authorList>
    </citation>
    <scope>NUCLEOTIDE SEQUENCE [LARGE SCALE GENOMIC DNA]</scope>
    <source>
        <strain evidence="9 10">NEAU-YY265</strain>
    </source>
</reference>
<evidence type="ECO:0000256" key="4">
    <source>
        <dbReference type="ARBA" id="ARBA00022989"/>
    </source>
</evidence>
<dbReference type="PANTHER" id="PTHR19139:SF284">
    <property type="entry name" value="AQUAPORIN"/>
    <property type="match status" value="1"/>
</dbReference>
<evidence type="ECO:0000313" key="9">
    <source>
        <dbReference type="EMBL" id="RIQ20881.1"/>
    </source>
</evidence>
<feature type="compositionally biased region" description="Pro residues" evidence="7">
    <location>
        <begin position="231"/>
        <end position="241"/>
    </location>
</feature>
<dbReference type="InterPro" id="IPR022357">
    <property type="entry name" value="MIP_CS"/>
</dbReference>
<evidence type="ECO:0000256" key="5">
    <source>
        <dbReference type="ARBA" id="ARBA00023136"/>
    </source>
</evidence>
<feature type="transmembrane region" description="Helical" evidence="8">
    <location>
        <begin position="191"/>
        <end position="212"/>
    </location>
</feature>
<feature type="transmembrane region" description="Helical" evidence="8">
    <location>
        <begin position="118"/>
        <end position="137"/>
    </location>
</feature>
<evidence type="ECO:0000256" key="3">
    <source>
        <dbReference type="ARBA" id="ARBA00022692"/>
    </source>
</evidence>
<evidence type="ECO:0000313" key="10">
    <source>
        <dbReference type="Proteomes" id="UP000284057"/>
    </source>
</evidence>
<dbReference type="InterPro" id="IPR023271">
    <property type="entry name" value="Aquaporin-like"/>
</dbReference>
<keyword evidence="3 6" id="KW-0812">Transmembrane</keyword>
<sequence length="241" mass="24305">MDNLSRNVIAEAVGTFLLIALMVTVATIGPGIIPAALTYGFATAALVAALGHVSGGHFNPAITLAYLLSRQIDILAAVAYWIAQFLGAAAGALAIMLIADGDVVTAATPVFLEENVSVTGAVIAEAMATFVLVLVILGTVVDQRAPSSVYPMAIGISVTAGFFAIAPLTGGAMNPARGFGPAVVSGEWDGVAAWLGGPLIGAVLAWALYRFAVSGGDSPIRDSSGNRSHVLPPPPGSSLLP</sequence>